<dbReference type="Gene3D" id="3.40.50.300">
    <property type="entry name" value="P-loop containing nucleotide triphosphate hydrolases"/>
    <property type="match status" value="1"/>
</dbReference>
<proteinExistence type="inferred from homology"/>
<accession>A0A061I1W4</accession>
<evidence type="ECO:0000256" key="2">
    <source>
        <dbReference type="ARBA" id="ARBA00022741"/>
    </source>
</evidence>
<dbReference type="InterPro" id="IPR001806">
    <property type="entry name" value="Small_GTPase"/>
</dbReference>
<evidence type="ECO:0000256" key="1">
    <source>
        <dbReference type="ARBA" id="ARBA00006270"/>
    </source>
</evidence>
<reference evidence="5" key="1">
    <citation type="journal article" date="2013" name="Nat. Biotechnol.">
        <title>Chinese hamster genome sequenced from sorted chromosomes.</title>
        <authorList>
            <person name="Brinkrolf K."/>
            <person name="Rupp O."/>
            <person name="Laux H."/>
            <person name="Kollin F."/>
            <person name="Ernst W."/>
            <person name="Linke B."/>
            <person name="Kofler R."/>
            <person name="Romand S."/>
            <person name="Hesse F."/>
            <person name="Budach W.E."/>
            <person name="Galosy S."/>
            <person name="Muller D."/>
            <person name="Noll T."/>
            <person name="Wienberg J."/>
            <person name="Jostock T."/>
            <person name="Leonard M."/>
            <person name="Grillari J."/>
            <person name="Tauch A."/>
            <person name="Goesmann A."/>
            <person name="Helk B."/>
            <person name="Mott J.E."/>
            <person name="Puhler A."/>
            <person name="Borth N."/>
        </authorList>
    </citation>
    <scope>NUCLEOTIDE SEQUENCE [LARGE SCALE GENOMIC DNA]</scope>
    <source>
        <strain evidence="5">17A/GY</strain>
    </source>
</reference>
<sequence length="157" mass="18139">MVQQFRALAPMYYRGSAAAIIVYDITKEETFSTLKNWVRELRQHGPPSIVVAIAGNKCDLTDVSLSMESRGSPGWGVMYYFMTTDSGDKQNTEVSEKESQPIGWWAEVSDLHEVWRRALVEEFRSPNPRQKRKPKPLYQQSFLFLRVPSLVKTQHKE</sequence>
<dbReference type="SUPFAM" id="SSF52540">
    <property type="entry name" value="P-loop containing nucleoside triphosphate hydrolases"/>
    <property type="match status" value="1"/>
</dbReference>
<dbReference type="GO" id="GO:0003924">
    <property type="term" value="F:GTPase activity"/>
    <property type="evidence" value="ECO:0007669"/>
    <property type="project" value="InterPro"/>
</dbReference>
<evidence type="ECO:0000256" key="3">
    <source>
        <dbReference type="ARBA" id="ARBA00023134"/>
    </source>
</evidence>
<comment type="similarity">
    <text evidence="1">Belongs to the small GTPase superfamily. Rab family.</text>
</comment>
<dbReference type="GO" id="GO:0005525">
    <property type="term" value="F:GTP binding"/>
    <property type="evidence" value="ECO:0007669"/>
    <property type="project" value="UniProtKB-KW"/>
</dbReference>
<dbReference type="InterPro" id="IPR027417">
    <property type="entry name" value="P-loop_NTPase"/>
</dbReference>
<dbReference type="SMART" id="SM00175">
    <property type="entry name" value="RAB"/>
    <property type="match status" value="1"/>
</dbReference>
<keyword evidence="3" id="KW-0342">GTP-binding</keyword>
<dbReference type="Proteomes" id="UP000030759">
    <property type="component" value="Unassembled WGS sequence"/>
</dbReference>
<name>A0A061I1W4_CRIGR</name>
<dbReference type="AlphaFoldDB" id="A0A061I1W4"/>
<protein>
    <submittedName>
        <fullName evidence="4">Ras-related protein Rab-22A-like protein</fullName>
    </submittedName>
</protein>
<dbReference type="PANTHER" id="PTHR47978">
    <property type="match status" value="1"/>
</dbReference>
<keyword evidence="2" id="KW-0547">Nucleotide-binding</keyword>
<dbReference type="Pfam" id="PF00071">
    <property type="entry name" value="Ras"/>
    <property type="match status" value="1"/>
</dbReference>
<dbReference type="PROSITE" id="PS51419">
    <property type="entry name" value="RAB"/>
    <property type="match status" value="1"/>
</dbReference>
<organism evidence="4 5">
    <name type="scientific">Cricetulus griseus</name>
    <name type="common">Chinese hamster</name>
    <name type="synonym">Cricetulus barabensis griseus</name>
    <dbReference type="NCBI Taxonomy" id="10029"/>
    <lineage>
        <taxon>Eukaryota</taxon>
        <taxon>Metazoa</taxon>
        <taxon>Chordata</taxon>
        <taxon>Craniata</taxon>
        <taxon>Vertebrata</taxon>
        <taxon>Euteleostomi</taxon>
        <taxon>Mammalia</taxon>
        <taxon>Eutheria</taxon>
        <taxon>Euarchontoglires</taxon>
        <taxon>Glires</taxon>
        <taxon>Rodentia</taxon>
        <taxon>Myomorpha</taxon>
        <taxon>Muroidea</taxon>
        <taxon>Cricetidae</taxon>
        <taxon>Cricetinae</taxon>
        <taxon>Cricetulus</taxon>
    </lineage>
</organism>
<evidence type="ECO:0000313" key="5">
    <source>
        <dbReference type="Proteomes" id="UP000030759"/>
    </source>
</evidence>
<dbReference type="EMBL" id="KE680960">
    <property type="protein sequence ID" value="ERE71077.1"/>
    <property type="molecule type" value="Genomic_DNA"/>
</dbReference>
<gene>
    <name evidence="4" type="ORF">H671_6g16004</name>
</gene>
<evidence type="ECO:0000313" key="4">
    <source>
        <dbReference type="EMBL" id="ERE71077.1"/>
    </source>
</evidence>